<proteinExistence type="predicted"/>
<sequence>MTALSSKKFKNIDVGATVLVEVPKVDRGPLDSKNAVGKVIDKGNELYKVGTFGVINDWLPQNAVLPNPGEILPDDLPEAKLPLKKYLRIFCIWWARNEAMQLQKIFQGTMFI</sequence>
<organism evidence="1 2">
    <name type="scientific">Parnassius apollo</name>
    <name type="common">Apollo butterfly</name>
    <name type="synonym">Papilio apollo</name>
    <dbReference type="NCBI Taxonomy" id="110799"/>
    <lineage>
        <taxon>Eukaryota</taxon>
        <taxon>Metazoa</taxon>
        <taxon>Ecdysozoa</taxon>
        <taxon>Arthropoda</taxon>
        <taxon>Hexapoda</taxon>
        <taxon>Insecta</taxon>
        <taxon>Pterygota</taxon>
        <taxon>Neoptera</taxon>
        <taxon>Endopterygota</taxon>
        <taxon>Lepidoptera</taxon>
        <taxon>Glossata</taxon>
        <taxon>Ditrysia</taxon>
        <taxon>Papilionoidea</taxon>
        <taxon>Papilionidae</taxon>
        <taxon>Parnassiinae</taxon>
        <taxon>Parnassini</taxon>
        <taxon>Parnassius</taxon>
        <taxon>Parnassius</taxon>
    </lineage>
</organism>
<dbReference type="EMBL" id="CAJQZP010001411">
    <property type="protein sequence ID" value="CAG5044222.1"/>
    <property type="molecule type" value="Genomic_DNA"/>
</dbReference>
<name>A0A8S3XWH0_PARAO</name>
<protein>
    <submittedName>
        <fullName evidence="1">(apollo) hypothetical protein</fullName>
    </submittedName>
</protein>
<dbReference type="Proteomes" id="UP000691718">
    <property type="component" value="Unassembled WGS sequence"/>
</dbReference>
<gene>
    <name evidence="1" type="ORF">PAPOLLO_LOCUS22960</name>
</gene>
<dbReference type="AlphaFoldDB" id="A0A8S3XWH0"/>
<keyword evidence="2" id="KW-1185">Reference proteome</keyword>
<evidence type="ECO:0000313" key="2">
    <source>
        <dbReference type="Proteomes" id="UP000691718"/>
    </source>
</evidence>
<comment type="caution">
    <text evidence="1">The sequence shown here is derived from an EMBL/GenBank/DDBJ whole genome shotgun (WGS) entry which is preliminary data.</text>
</comment>
<evidence type="ECO:0000313" key="1">
    <source>
        <dbReference type="EMBL" id="CAG5044222.1"/>
    </source>
</evidence>
<reference evidence="1" key="1">
    <citation type="submission" date="2021-04" db="EMBL/GenBank/DDBJ databases">
        <authorList>
            <person name="Tunstrom K."/>
        </authorList>
    </citation>
    <scope>NUCLEOTIDE SEQUENCE</scope>
</reference>
<dbReference type="OrthoDB" id="2499658at2759"/>
<accession>A0A8S3XWH0</accession>